<evidence type="ECO:0000313" key="2">
    <source>
        <dbReference type="EMBL" id="KAK7829527.1"/>
    </source>
</evidence>
<dbReference type="PANTHER" id="PTHR21229:SF22">
    <property type="entry name" value="DBJ|BAA84809.1"/>
    <property type="match status" value="1"/>
</dbReference>
<accession>A0AAW0JSH8</accession>
<organism evidence="2 3">
    <name type="scientific">Quercus suber</name>
    <name type="common">Cork oak</name>
    <dbReference type="NCBI Taxonomy" id="58331"/>
    <lineage>
        <taxon>Eukaryota</taxon>
        <taxon>Viridiplantae</taxon>
        <taxon>Streptophyta</taxon>
        <taxon>Embryophyta</taxon>
        <taxon>Tracheophyta</taxon>
        <taxon>Spermatophyta</taxon>
        <taxon>Magnoliopsida</taxon>
        <taxon>eudicotyledons</taxon>
        <taxon>Gunneridae</taxon>
        <taxon>Pentapetalae</taxon>
        <taxon>rosids</taxon>
        <taxon>fabids</taxon>
        <taxon>Fagales</taxon>
        <taxon>Fagaceae</taxon>
        <taxon>Quercus</taxon>
    </lineage>
</organism>
<reference evidence="2 3" key="1">
    <citation type="journal article" date="2018" name="Sci. Data">
        <title>The draft genome sequence of cork oak.</title>
        <authorList>
            <person name="Ramos A.M."/>
            <person name="Usie A."/>
            <person name="Barbosa P."/>
            <person name="Barros P.M."/>
            <person name="Capote T."/>
            <person name="Chaves I."/>
            <person name="Simoes F."/>
            <person name="Abreu I."/>
            <person name="Carrasquinho I."/>
            <person name="Faro C."/>
            <person name="Guimaraes J.B."/>
            <person name="Mendonca D."/>
            <person name="Nobrega F."/>
            <person name="Rodrigues L."/>
            <person name="Saibo N.J.M."/>
            <person name="Varela M.C."/>
            <person name="Egas C."/>
            <person name="Matos J."/>
            <person name="Miguel C.M."/>
            <person name="Oliveira M.M."/>
            <person name="Ricardo C.P."/>
            <person name="Goncalves S."/>
        </authorList>
    </citation>
    <scope>NUCLEOTIDE SEQUENCE [LARGE SCALE GENOMIC DNA]</scope>
    <source>
        <strain evidence="3">cv. HL8</strain>
    </source>
</reference>
<keyword evidence="3" id="KW-1185">Reference proteome</keyword>
<feature type="transmembrane region" description="Helical" evidence="1">
    <location>
        <begin position="148"/>
        <end position="168"/>
    </location>
</feature>
<proteinExistence type="predicted"/>
<dbReference type="AlphaFoldDB" id="A0AAW0JSH8"/>
<keyword evidence="1" id="KW-1133">Transmembrane helix</keyword>
<dbReference type="EMBL" id="PKMF04000480">
    <property type="protein sequence ID" value="KAK7829527.1"/>
    <property type="molecule type" value="Genomic_DNA"/>
</dbReference>
<dbReference type="Proteomes" id="UP000237347">
    <property type="component" value="Unassembled WGS sequence"/>
</dbReference>
<evidence type="ECO:0000256" key="1">
    <source>
        <dbReference type="SAM" id="Phobius"/>
    </source>
</evidence>
<name>A0AAW0JSH8_QUESU</name>
<dbReference type="InterPro" id="IPR009637">
    <property type="entry name" value="GPR107/GPR108-like"/>
</dbReference>
<dbReference type="GO" id="GO:0005794">
    <property type="term" value="C:Golgi apparatus"/>
    <property type="evidence" value="ECO:0007669"/>
    <property type="project" value="TreeGrafter"/>
</dbReference>
<keyword evidence="1" id="KW-0472">Membrane</keyword>
<sequence length="203" mass="23441">MHKMKWERLHESKQQRGMRREHCYIVVFAYPLFLSDPNSHHLDLAKVGFFLCTRHSSTHVLQQLKDGEVMSALLSNLDNPVYTFSNLKKKTMRISTAYGWDVLFYTLMAEAEASHEIESPRAVLHVVVICYLYFTRVLVYSWESAVSYQYFWTIVVAGKLGTLAFYAFSGLKFQPKANNLNFMIDDDDEKAAVAKAQKLVVVQ</sequence>
<evidence type="ECO:0000313" key="3">
    <source>
        <dbReference type="Proteomes" id="UP000237347"/>
    </source>
</evidence>
<dbReference type="PANTHER" id="PTHR21229">
    <property type="entry name" value="LUNG SEVEN TRANSMEMBRANE RECEPTOR"/>
    <property type="match status" value="1"/>
</dbReference>
<protein>
    <submittedName>
        <fullName evidence="2">Protein gpr108</fullName>
    </submittedName>
</protein>
<keyword evidence="1" id="KW-0812">Transmembrane</keyword>
<gene>
    <name evidence="2" type="primary">GPR108</name>
    <name evidence="2" type="ORF">CFP56_029027</name>
</gene>
<comment type="caution">
    <text evidence="2">The sequence shown here is derived from an EMBL/GenBank/DDBJ whole genome shotgun (WGS) entry which is preliminary data.</text>
</comment>
<dbReference type="GO" id="GO:0016020">
    <property type="term" value="C:membrane"/>
    <property type="evidence" value="ECO:0007669"/>
    <property type="project" value="InterPro"/>
</dbReference>
<feature type="transmembrane region" description="Helical" evidence="1">
    <location>
        <begin position="122"/>
        <end position="142"/>
    </location>
</feature>